<dbReference type="GO" id="GO:0004751">
    <property type="term" value="F:ribose-5-phosphate isomerase activity"/>
    <property type="evidence" value="ECO:0007669"/>
    <property type="project" value="TreeGrafter"/>
</dbReference>
<proteinExistence type="inferred from homology"/>
<dbReference type="InterPro" id="IPR036569">
    <property type="entry name" value="RpiB_LacA_LacB_sf"/>
</dbReference>
<comment type="caution">
    <text evidence="2">The sequence shown here is derived from an EMBL/GenBank/DDBJ whole genome shotgun (WGS) entry which is preliminary data.</text>
</comment>
<gene>
    <name evidence="2" type="ORF">A2619_02550</name>
</gene>
<evidence type="ECO:0008006" key="4">
    <source>
        <dbReference type="Google" id="ProtNLM"/>
    </source>
</evidence>
<dbReference type="EMBL" id="MEWG01000031">
    <property type="protein sequence ID" value="OGC76901.1"/>
    <property type="molecule type" value="Genomic_DNA"/>
</dbReference>
<protein>
    <recommendedName>
        <fullName evidence="4">Ribose-5-phosphate isomerase</fullName>
    </recommendedName>
</protein>
<dbReference type="PANTHER" id="PTHR30345">
    <property type="entry name" value="RIBOSE-5-PHOSPHATE ISOMERASE B"/>
    <property type="match status" value="1"/>
</dbReference>
<organism evidence="2 3">
    <name type="scientific">candidate division WWE3 bacterium RIFOXYD1_FULL_39_9</name>
    <dbReference type="NCBI Taxonomy" id="1802649"/>
    <lineage>
        <taxon>Bacteria</taxon>
        <taxon>Katanobacteria</taxon>
    </lineage>
</organism>
<accession>A0A1F4X5S2</accession>
<evidence type="ECO:0000313" key="3">
    <source>
        <dbReference type="Proteomes" id="UP000176815"/>
    </source>
</evidence>
<dbReference type="Gene3D" id="3.40.1400.10">
    <property type="entry name" value="Sugar-phosphate isomerase, RpiB/LacA/LacB"/>
    <property type="match status" value="1"/>
</dbReference>
<name>A0A1F4X5S2_UNCKA</name>
<dbReference type="Proteomes" id="UP000176815">
    <property type="component" value="Unassembled WGS sequence"/>
</dbReference>
<dbReference type="PIRSF" id="PIRSF005384">
    <property type="entry name" value="RpiB_LacA_B"/>
    <property type="match status" value="1"/>
</dbReference>
<evidence type="ECO:0000256" key="1">
    <source>
        <dbReference type="ARBA" id="ARBA00008754"/>
    </source>
</evidence>
<dbReference type="AlphaFoldDB" id="A0A1F4X5S2"/>
<dbReference type="GO" id="GO:0009052">
    <property type="term" value="P:pentose-phosphate shunt, non-oxidative branch"/>
    <property type="evidence" value="ECO:0007669"/>
    <property type="project" value="TreeGrafter"/>
</dbReference>
<dbReference type="InterPro" id="IPR003500">
    <property type="entry name" value="RpiB_LacA_LacB"/>
</dbReference>
<evidence type="ECO:0000313" key="2">
    <source>
        <dbReference type="EMBL" id="OGC76901.1"/>
    </source>
</evidence>
<sequence>MIYITSDHGGYKLKNEIVQILRSIDVKVEDLGPKELNEGDDYPEYTLKLIEKLKENLSDNKGIVICRNGVGVSVLANKFKGIRAALSWNPEHAVSTRNDDDSNVLALPADYIDSDTAYQTVGAWLNKDFSGDEKHIRRLEVVKEFGQ</sequence>
<dbReference type="NCBIfam" id="NF004051">
    <property type="entry name" value="PRK05571.1"/>
    <property type="match status" value="1"/>
</dbReference>
<reference evidence="2 3" key="1">
    <citation type="journal article" date="2016" name="Nat. Commun.">
        <title>Thousands of microbial genomes shed light on interconnected biogeochemical processes in an aquifer system.</title>
        <authorList>
            <person name="Anantharaman K."/>
            <person name="Brown C.T."/>
            <person name="Hug L.A."/>
            <person name="Sharon I."/>
            <person name="Castelle C.J."/>
            <person name="Probst A.J."/>
            <person name="Thomas B.C."/>
            <person name="Singh A."/>
            <person name="Wilkins M.J."/>
            <person name="Karaoz U."/>
            <person name="Brodie E.L."/>
            <person name="Williams K.H."/>
            <person name="Hubbard S.S."/>
            <person name="Banfield J.F."/>
        </authorList>
    </citation>
    <scope>NUCLEOTIDE SEQUENCE [LARGE SCALE GENOMIC DNA]</scope>
</reference>
<dbReference type="PANTHER" id="PTHR30345:SF0">
    <property type="entry name" value="DNA DAMAGE-REPAIR_TOLERATION PROTEIN DRT102"/>
    <property type="match status" value="1"/>
</dbReference>
<dbReference type="Pfam" id="PF02502">
    <property type="entry name" value="LacAB_rpiB"/>
    <property type="match status" value="1"/>
</dbReference>
<dbReference type="SUPFAM" id="SSF89623">
    <property type="entry name" value="Ribose/Galactose isomerase RpiB/AlsB"/>
    <property type="match status" value="1"/>
</dbReference>
<dbReference type="NCBIfam" id="TIGR00689">
    <property type="entry name" value="rpiB_lacA_lacB"/>
    <property type="match status" value="1"/>
</dbReference>
<dbReference type="GO" id="GO:0019316">
    <property type="term" value="P:D-allose catabolic process"/>
    <property type="evidence" value="ECO:0007669"/>
    <property type="project" value="TreeGrafter"/>
</dbReference>
<comment type="similarity">
    <text evidence="1">Belongs to the LacAB/RpiB family.</text>
</comment>